<organism evidence="1 2">
    <name type="scientific">Ascosphaera apis ARSEF 7405</name>
    <dbReference type="NCBI Taxonomy" id="392613"/>
    <lineage>
        <taxon>Eukaryota</taxon>
        <taxon>Fungi</taxon>
        <taxon>Dikarya</taxon>
        <taxon>Ascomycota</taxon>
        <taxon>Pezizomycotina</taxon>
        <taxon>Eurotiomycetes</taxon>
        <taxon>Eurotiomycetidae</taxon>
        <taxon>Onygenales</taxon>
        <taxon>Ascosphaeraceae</taxon>
        <taxon>Ascosphaera</taxon>
    </lineage>
</organism>
<comment type="caution">
    <text evidence="1">The sequence shown here is derived from an EMBL/GenBank/DDBJ whole genome shotgun (WGS) entry which is preliminary data.</text>
</comment>
<evidence type="ECO:0000313" key="1">
    <source>
        <dbReference type="EMBL" id="KZZ95745.1"/>
    </source>
</evidence>
<dbReference type="GO" id="GO:0005506">
    <property type="term" value="F:iron ion binding"/>
    <property type="evidence" value="ECO:0007669"/>
    <property type="project" value="InterPro"/>
</dbReference>
<reference evidence="1 2" key="1">
    <citation type="journal article" date="2016" name="Genome Biol. Evol.">
        <title>Divergent and convergent evolution of fungal pathogenicity.</title>
        <authorList>
            <person name="Shang Y."/>
            <person name="Xiao G."/>
            <person name="Zheng P."/>
            <person name="Cen K."/>
            <person name="Zhan S."/>
            <person name="Wang C."/>
        </authorList>
    </citation>
    <scope>NUCLEOTIDE SEQUENCE [LARGE SCALE GENOMIC DNA]</scope>
    <source>
        <strain evidence="1 2">ARSEF 7405</strain>
    </source>
</reference>
<dbReference type="OrthoDB" id="3366823at2759"/>
<dbReference type="SUPFAM" id="SSF48264">
    <property type="entry name" value="Cytochrome P450"/>
    <property type="match status" value="1"/>
</dbReference>
<dbReference type="GO" id="GO:0020037">
    <property type="term" value="F:heme binding"/>
    <property type="evidence" value="ECO:0007669"/>
    <property type="project" value="InterPro"/>
</dbReference>
<name>A0A168BU21_9EURO</name>
<dbReference type="Proteomes" id="UP000242877">
    <property type="component" value="Unassembled WGS sequence"/>
</dbReference>
<dbReference type="InterPro" id="IPR036396">
    <property type="entry name" value="Cyt_P450_sf"/>
</dbReference>
<dbReference type="PANTHER" id="PTHR24306">
    <property type="match status" value="1"/>
</dbReference>
<accession>A0A168BU21</accession>
<dbReference type="GO" id="GO:0004497">
    <property type="term" value="F:monooxygenase activity"/>
    <property type="evidence" value="ECO:0007669"/>
    <property type="project" value="InterPro"/>
</dbReference>
<dbReference type="GO" id="GO:0016705">
    <property type="term" value="F:oxidoreductase activity, acting on paired donors, with incorporation or reduction of molecular oxygen"/>
    <property type="evidence" value="ECO:0007669"/>
    <property type="project" value="InterPro"/>
</dbReference>
<proteinExistence type="predicted"/>
<evidence type="ECO:0000313" key="2">
    <source>
        <dbReference type="Proteomes" id="UP000242877"/>
    </source>
</evidence>
<dbReference type="VEuPathDB" id="FungiDB:AAP_01421"/>
<protein>
    <submittedName>
        <fullName evidence="1">Cytochrome P450</fullName>
    </submittedName>
</protein>
<keyword evidence="2" id="KW-1185">Reference proteome</keyword>
<sequence>METSTVIAKVGYTALDKAAVTLLLASLSVAIGTRILTGVSARSRKPNEPKLLPYWIPHVGHAFSIALKREWLEQAMMKNHGQPGFKLVLFGRTITFVNSPAFIESLSSQKESMSFKESSDHLSESLFETSKIENSPCPAGIFAGRGWMSPMDPDTAHSFCVSVANRVQRSMPDLVSFLESTVDQQPWEKGCNEEPELGSRTALIDLYPLIRDFVGYNLTMELMGSCFMNAYEVVLKDIWLFNNKFDPISLGIPRYVPVPGIVPSYKAQQRLLEGLTIFHKAFRKVEDGGDPGIDWRDLDDVSDFMRARASAWIKAGVDERTAASGDLPILWAMNTEVTNIVFWQIIHILSKDDIYDRVVEEVAPFAKAFRPDSQFKMLEPMQLTLDAQGLSGCKYLKASLYETVRLMGTEIIVGKAKEQFDIREAQTTPKSSSQPSIRIQEGDYVAALVNSSEINGKIQASESPESFDPERLLSHMMANETQTLGSEFKNGPLFESDTTKELEERIILSFVAGFLVMWDVDPAKGQPLVPKAKTSPLVKVPDSNYRALIEPNV</sequence>
<dbReference type="EMBL" id="AZGZ01000004">
    <property type="protein sequence ID" value="KZZ95745.1"/>
    <property type="molecule type" value="Genomic_DNA"/>
</dbReference>
<dbReference type="PANTHER" id="PTHR24306:SF7">
    <property type="entry name" value="AHBB"/>
    <property type="match status" value="1"/>
</dbReference>
<dbReference type="Gene3D" id="1.10.630.10">
    <property type="entry name" value="Cytochrome P450"/>
    <property type="match status" value="1"/>
</dbReference>
<gene>
    <name evidence="1" type="ORF">AAP_01421</name>
</gene>
<dbReference type="AlphaFoldDB" id="A0A168BU21"/>